<dbReference type="Gene3D" id="1.20.1280.50">
    <property type="match status" value="1"/>
</dbReference>
<dbReference type="PANTHER" id="PTHR32278">
    <property type="entry name" value="F-BOX DOMAIN-CONTAINING PROTEIN"/>
    <property type="match status" value="1"/>
</dbReference>
<dbReference type="PROSITE" id="PS50181">
    <property type="entry name" value="FBOX"/>
    <property type="match status" value="1"/>
</dbReference>
<accession>A0AAD7Q2D2</accession>
<dbReference type="Proteomes" id="UP001163823">
    <property type="component" value="Chromosome 4"/>
</dbReference>
<proteinExistence type="predicted"/>
<dbReference type="Pfam" id="PF00646">
    <property type="entry name" value="F-box"/>
    <property type="match status" value="1"/>
</dbReference>
<dbReference type="InterPro" id="IPR025886">
    <property type="entry name" value="PP2-like"/>
</dbReference>
<dbReference type="Pfam" id="PF14299">
    <property type="entry name" value="PP2"/>
    <property type="match status" value="1"/>
</dbReference>
<reference evidence="2" key="1">
    <citation type="journal article" date="2023" name="Science">
        <title>Elucidation of the pathway for biosynthesis of saponin adjuvants from the soapbark tree.</title>
        <authorList>
            <person name="Reed J."/>
            <person name="Orme A."/>
            <person name="El-Demerdash A."/>
            <person name="Owen C."/>
            <person name="Martin L.B.B."/>
            <person name="Misra R.C."/>
            <person name="Kikuchi S."/>
            <person name="Rejzek M."/>
            <person name="Martin A.C."/>
            <person name="Harkess A."/>
            <person name="Leebens-Mack J."/>
            <person name="Louveau T."/>
            <person name="Stephenson M.J."/>
            <person name="Osbourn A."/>
        </authorList>
    </citation>
    <scope>NUCLEOTIDE SEQUENCE</scope>
    <source>
        <strain evidence="2">S10</strain>
    </source>
</reference>
<dbReference type="CDD" id="cd22162">
    <property type="entry name" value="F-box_AtSKIP3-like"/>
    <property type="match status" value="1"/>
</dbReference>
<sequence length="339" mass="38284">MSEPNRGGLLQKPTKRNRFEISVSHPQMPLGTEIDSGGRGGIGCKALDFDDLPEVCIANVLSFTSPRDACRLSLVSTTFRSAADLDAVWDKFLPPDYQDIIFRSSAASALYFSSKKQLYLTLAQKPLLIDDCELSFFLDKWYGKKCYMLSARTLSIVWADTPRYWKYTSLPETRFAEVAELISVCWLEIRGRISTCMLSPETLYTAYLVFKPTIRSYGFDYQPVEAAVGLVGGESHNRTIYLDAEKERRRHYQNFPMRAALFSHARVVDVQAPMPGESVDGQYPKERDDGWLESELGDFFYEGREDGELEMGVSEVKGGGWKGGLIVQGIEIRPKETIK</sequence>
<comment type="caution">
    <text evidence="2">The sequence shown here is derived from an EMBL/GenBank/DDBJ whole genome shotgun (WGS) entry which is preliminary data.</text>
</comment>
<dbReference type="PANTHER" id="PTHR32278:SF111">
    <property type="entry name" value="F-BOX PROTEIN PP2-B12-RELATED"/>
    <property type="match status" value="1"/>
</dbReference>
<organism evidence="2 3">
    <name type="scientific">Quillaja saponaria</name>
    <name type="common">Soap bark tree</name>
    <dbReference type="NCBI Taxonomy" id="32244"/>
    <lineage>
        <taxon>Eukaryota</taxon>
        <taxon>Viridiplantae</taxon>
        <taxon>Streptophyta</taxon>
        <taxon>Embryophyta</taxon>
        <taxon>Tracheophyta</taxon>
        <taxon>Spermatophyta</taxon>
        <taxon>Magnoliopsida</taxon>
        <taxon>eudicotyledons</taxon>
        <taxon>Gunneridae</taxon>
        <taxon>Pentapetalae</taxon>
        <taxon>rosids</taxon>
        <taxon>fabids</taxon>
        <taxon>Fabales</taxon>
        <taxon>Quillajaceae</taxon>
        <taxon>Quillaja</taxon>
    </lineage>
</organism>
<dbReference type="InterPro" id="IPR036047">
    <property type="entry name" value="F-box-like_dom_sf"/>
</dbReference>
<evidence type="ECO:0000313" key="3">
    <source>
        <dbReference type="Proteomes" id="UP001163823"/>
    </source>
</evidence>
<name>A0AAD7Q2D2_QUISA</name>
<dbReference type="KEGG" id="qsa:O6P43_011298"/>
<feature type="domain" description="F-box" evidence="1">
    <location>
        <begin position="46"/>
        <end position="92"/>
    </location>
</feature>
<dbReference type="AlphaFoldDB" id="A0AAD7Q2D2"/>
<protein>
    <submittedName>
        <fullName evidence="2">F-box protein family</fullName>
    </submittedName>
</protein>
<dbReference type="SUPFAM" id="SSF81383">
    <property type="entry name" value="F-box domain"/>
    <property type="match status" value="1"/>
</dbReference>
<dbReference type="InterPro" id="IPR001810">
    <property type="entry name" value="F-box_dom"/>
</dbReference>
<evidence type="ECO:0000313" key="2">
    <source>
        <dbReference type="EMBL" id="KAJ7973592.1"/>
    </source>
</evidence>
<evidence type="ECO:0000259" key="1">
    <source>
        <dbReference type="PROSITE" id="PS50181"/>
    </source>
</evidence>
<dbReference type="EMBL" id="JARAOO010000004">
    <property type="protein sequence ID" value="KAJ7973592.1"/>
    <property type="molecule type" value="Genomic_DNA"/>
</dbReference>
<dbReference type="SMART" id="SM00256">
    <property type="entry name" value="FBOX"/>
    <property type="match status" value="1"/>
</dbReference>
<gene>
    <name evidence="2" type="ORF">O6P43_011298</name>
</gene>
<keyword evidence="3" id="KW-1185">Reference proteome</keyword>